<protein>
    <submittedName>
        <fullName evidence="7">Uncharacterized protein</fullName>
    </submittedName>
</protein>
<comment type="similarity">
    <text evidence="2">Belongs to the GILT family.</text>
</comment>
<keyword evidence="4" id="KW-0732">Signal</keyword>
<name>A0A8J1XZQ7_OWEFU</name>
<evidence type="ECO:0000256" key="3">
    <source>
        <dbReference type="ARBA" id="ARBA00022525"/>
    </source>
</evidence>
<dbReference type="Pfam" id="PF02199">
    <property type="entry name" value="SapA"/>
    <property type="match status" value="1"/>
</dbReference>
<comment type="caution">
    <text evidence="7">The sequence shown here is derived from an EMBL/GenBank/DDBJ whole genome shotgun (WGS) entry which is preliminary data.</text>
</comment>
<comment type="subcellular location">
    <subcellularLocation>
        <location evidence="1">Secreted</location>
    </subcellularLocation>
</comment>
<dbReference type="AlphaFoldDB" id="A0A8J1XZQ7"/>
<dbReference type="SMART" id="SM00162">
    <property type="entry name" value="SAPA"/>
    <property type="match status" value="1"/>
</dbReference>
<reference evidence="7" key="1">
    <citation type="submission" date="2022-03" db="EMBL/GenBank/DDBJ databases">
        <authorList>
            <person name="Martin C."/>
        </authorList>
    </citation>
    <scope>NUCLEOTIDE SEQUENCE</scope>
</reference>
<dbReference type="PROSITE" id="PS51110">
    <property type="entry name" value="SAP_A"/>
    <property type="match status" value="1"/>
</dbReference>
<evidence type="ECO:0000256" key="6">
    <source>
        <dbReference type="ARBA" id="ARBA00023180"/>
    </source>
</evidence>
<proteinExistence type="inferred from homology"/>
<evidence type="ECO:0000256" key="4">
    <source>
        <dbReference type="ARBA" id="ARBA00022729"/>
    </source>
</evidence>
<dbReference type="InterPro" id="IPR004911">
    <property type="entry name" value="Interferon-induced_GILT"/>
</dbReference>
<dbReference type="GO" id="GO:0016671">
    <property type="term" value="F:oxidoreductase activity, acting on a sulfur group of donors, disulfide as acceptor"/>
    <property type="evidence" value="ECO:0007669"/>
    <property type="project" value="InterPro"/>
</dbReference>
<keyword evidence="8" id="KW-1185">Reference proteome</keyword>
<evidence type="ECO:0000256" key="2">
    <source>
        <dbReference type="ARBA" id="ARBA00005679"/>
    </source>
</evidence>
<evidence type="ECO:0000256" key="5">
    <source>
        <dbReference type="ARBA" id="ARBA00023157"/>
    </source>
</evidence>
<evidence type="ECO:0000313" key="8">
    <source>
        <dbReference type="Proteomes" id="UP000749559"/>
    </source>
</evidence>
<dbReference type="PANTHER" id="PTHR13234:SF8">
    <property type="entry name" value="GAMMA-INTERFERON-INDUCIBLE LYSOSOMAL THIOL REDUCTASE"/>
    <property type="match status" value="1"/>
</dbReference>
<accession>A0A8J1XZQ7</accession>
<organism evidence="7 8">
    <name type="scientific">Owenia fusiformis</name>
    <name type="common">Polychaete worm</name>
    <dbReference type="NCBI Taxonomy" id="6347"/>
    <lineage>
        <taxon>Eukaryota</taxon>
        <taxon>Metazoa</taxon>
        <taxon>Spiralia</taxon>
        <taxon>Lophotrochozoa</taxon>
        <taxon>Annelida</taxon>
        <taxon>Polychaeta</taxon>
        <taxon>Sedentaria</taxon>
        <taxon>Canalipalpata</taxon>
        <taxon>Sabellida</taxon>
        <taxon>Oweniida</taxon>
        <taxon>Oweniidae</taxon>
        <taxon>Owenia</taxon>
    </lineage>
</organism>
<keyword evidence="3" id="KW-0964">Secreted</keyword>
<dbReference type="Proteomes" id="UP000749559">
    <property type="component" value="Unassembled WGS sequence"/>
</dbReference>
<sequence length="256" mass="28820">MFSFLSSLAFAVTIGLSAATEPCNHAPSVWCSSEEIARSCGVVDQCRRNVWAVNDKAKPVNVTLYYESLCPGCRAFITQQLFPAFNKIRKIMNVTLIPYGNAHEKQSGDKWVFTCQHGVEECIGNIIESCTIHIVQNISAYFPFIDCIEKSKELPRNIANKCARQHNLEKVYPDIEKCANGPVGDMVEHSMAILTEGLKPPHKYTPWIVVNGMHTDTIQEEAQRNLIKFVCKTYKGTKPSECMQFLQPDARNICQK</sequence>
<dbReference type="InterPro" id="IPR003119">
    <property type="entry name" value="SAP_A"/>
</dbReference>
<gene>
    <name evidence="7" type="ORF">OFUS_LOCUS1495</name>
</gene>
<dbReference type="PANTHER" id="PTHR13234">
    <property type="entry name" value="GAMMA-INTERFERON INDUCIBLE LYSOSOMAL THIOL REDUCTASE GILT"/>
    <property type="match status" value="1"/>
</dbReference>
<keyword evidence="5" id="KW-1015">Disulfide bond</keyword>
<dbReference type="EMBL" id="CAIIXF020000001">
    <property type="protein sequence ID" value="CAH1773968.1"/>
    <property type="molecule type" value="Genomic_DNA"/>
</dbReference>
<keyword evidence="6" id="KW-0325">Glycoprotein</keyword>
<dbReference type="OrthoDB" id="958254at2759"/>
<evidence type="ECO:0000256" key="1">
    <source>
        <dbReference type="ARBA" id="ARBA00004613"/>
    </source>
</evidence>
<dbReference type="GO" id="GO:0005576">
    <property type="term" value="C:extracellular region"/>
    <property type="evidence" value="ECO:0007669"/>
    <property type="project" value="UniProtKB-SubCell"/>
</dbReference>
<dbReference type="Pfam" id="PF03227">
    <property type="entry name" value="GILT"/>
    <property type="match status" value="1"/>
</dbReference>
<evidence type="ECO:0000313" key="7">
    <source>
        <dbReference type="EMBL" id="CAH1773968.1"/>
    </source>
</evidence>